<dbReference type="GO" id="GO:0004984">
    <property type="term" value="F:olfactory receptor activity"/>
    <property type="evidence" value="ECO:0007669"/>
    <property type="project" value="InterPro"/>
</dbReference>
<reference evidence="10" key="1">
    <citation type="journal article" date="2020" name="G3 (Bethesda)">
        <title>High-Quality Assemblies for Three Invasive Social Wasps from the &lt;i&gt;Vespula&lt;/i&gt; Genus.</title>
        <authorList>
            <person name="Harrop T.W.R."/>
            <person name="Guhlin J."/>
            <person name="McLaughlin G.M."/>
            <person name="Permina E."/>
            <person name="Stockwell P."/>
            <person name="Gilligan J."/>
            <person name="Le Lec M.F."/>
            <person name="Gruber M.A.M."/>
            <person name="Quinn O."/>
            <person name="Lovegrove M."/>
            <person name="Duncan E.J."/>
            <person name="Remnant E.J."/>
            <person name="Van Eeckhoven J."/>
            <person name="Graham B."/>
            <person name="Knapp R.A."/>
            <person name="Langford K.W."/>
            <person name="Kronenberg Z."/>
            <person name="Press M.O."/>
            <person name="Eacker S.M."/>
            <person name="Wilson-Rankin E.E."/>
            <person name="Purcell J."/>
            <person name="Lester P.J."/>
            <person name="Dearden P.K."/>
        </authorList>
    </citation>
    <scope>NUCLEOTIDE SEQUENCE</scope>
    <source>
        <strain evidence="10">Linc-1</strain>
    </source>
</reference>
<feature type="transmembrane region" description="Helical" evidence="9">
    <location>
        <begin position="48"/>
        <end position="77"/>
    </location>
</feature>
<evidence type="ECO:0000256" key="8">
    <source>
        <dbReference type="ARBA" id="ARBA00023224"/>
    </source>
</evidence>
<evidence type="ECO:0000256" key="9">
    <source>
        <dbReference type="SAM" id="Phobius"/>
    </source>
</evidence>
<evidence type="ECO:0000256" key="4">
    <source>
        <dbReference type="ARBA" id="ARBA00022725"/>
    </source>
</evidence>
<sequence length="80" mass="9588">MKKRYIRNLLYLLLIILYKFRSGLWYDVPMAIRKMLLFVVRRSFKPSYLTVGNIFVVYLESFSTVVQTSTSYFMVLLSMN</sequence>
<accession>A0A834JIJ9</accession>
<keyword evidence="11" id="KW-1185">Reference proteome</keyword>
<keyword evidence="4" id="KW-0552">Olfaction</keyword>
<proteinExistence type="predicted"/>
<evidence type="ECO:0000256" key="3">
    <source>
        <dbReference type="ARBA" id="ARBA00022692"/>
    </source>
</evidence>
<evidence type="ECO:0000256" key="5">
    <source>
        <dbReference type="ARBA" id="ARBA00022989"/>
    </source>
</evidence>
<keyword evidence="5 9" id="KW-1133">Transmembrane helix</keyword>
<gene>
    <name evidence="10" type="ORF">HZH68_012494</name>
</gene>
<keyword evidence="7" id="KW-0675">Receptor</keyword>
<dbReference type="Pfam" id="PF02949">
    <property type="entry name" value="7tm_6"/>
    <property type="match status" value="1"/>
</dbReference>
<keyword evidence="8" id="KW-0807">Transducer</keyword>
<comment type="caution">
    <text evidence="10">The sequence shown here is derived from an EMBL/GenBank/DDBJ whole genome shotgun (WGS) entry which is preliminary data.</text>
</comment>
<dbReference type="InterPro" id="IPR004117">
    <property type="entry name" value="7tm6_olfct_rcpt"/>
</dbReference>
<keyword evidence="6 9" id="KW-0472">Membrane</keyword>
<organism evidence="10 11">
    <name type="scientific">Vespula germanica</name>
    <name type="common">German yellow jacket</name>
    <name type="synonym">Paravespula germanica</name>
    <dbReference type="NCBI Taxonomy" id="30212"/>
    <lineage>
        <taxon>Eukaryota</taxon>
        <taxon>Metazoa</taxon>
        <taxon>Ecdysozoa</taxon>
        <taxon>Arthropoda</taxon>
        <taxon>Hexapoda</taxon>
        <taxon>Insecta</taxon>
        <taxon>Pterygota</taxon>
        <taxon>Neoptera</taxon>
        <taxon>Endopterygota</taxon>
        <taxon>Hymenoptera</taxon>
        <taxon>Apocrita</taxon>
        <taxon>Aculeata</taxon>
        <taxon>Vespoidea</taxon>
        <taxon>Vespidae</taxon>
        <taxon>Vespinae</taxon>
        <taxon>Vespula</taxon>
    </lineage>
</organism>
<dbReference type="Proteomes" id="UP000617340">
    <property type="component" value="Unassembled WGS sequence"/>
</dbReference>
<dbReference type="EMBL" id="JACSDZ010000013">
    <property type="protein sequence ID" value="KAF7388552.1"/>
    <property type="molecule type" value="Genomic_DNA"/>
</dbReference>
<keyword evidence="3 9" id="KW-0812">Transmembrane</keyword>
<protein>
    <submittedName>
        <fullName evidence="10">Uncharacterized protein</fullName>
    </submittedName>
</protein>
<keyword evidence="2" id="KW-0716">Sensory transduction</keyword>
<name>A0A834JIJ9_VESGE</name>
<feature type="transmembrane region" description="Helical" evidence="9">
    <location>
        <begin position="9"/>
        <end position="28"/>
    </location>
</feature>
<dbReference type="GO" id="GO:0007165">
    <property type="term" value="P:signal transduction"/>
    <property type="evidence" value="ECO:0007669"/>
    <property type="project" value="UniProtKB-KW"/>
</dbReference>
<evidence type="ECO:0000256" key="1">
    <source>
        <dbReference type="ARBA" id="ARBA00004141"/>
    </source>
</evidence>
<dbReference type="GO" id="GO:0005549">
    <property type="term" value="F:odorant binding"/>
    <property type="evidence" value="ECO:0007669"/>
    <property type="project" value="InterPro"/>
</dbReference>
<dbReference type="GO" id="GO:0016020">
    <property type="term" value="C:membrane"/>
    <property type="evidence" value="ECO:0007669"/>
    <property type="project" value="UniProtKB-SubCell"/>
</dbReference>
<evidence type="ECO:0000256" key="6">
    <source>
        <dbReference type="ARBA" id="ARBA00023136"/>
    </source>
</evidence>
<evidence type="ECO:0000256" key="7">
    <source>
        <dbReference type="ARBA" id="ARBA00023170"/>
    </source>
</evidence>
<dbReference type="AlphaFoldDB" id="A0A834JIJ9"/>
<evidence type="ECO:0000256" key="2">
    <source>
        <dbReference type="ARBA" id="ARBA00022606"/>
    </source>
</evidence>
<evidence type="ECO:0000313" key="11">
    <source>
        <dbReference type="Proteomes" id="UP000617340"/>
    </source>
</evidence>
<evidence type="ECO:0000313" key="10">
    <source>
        <dbReference type="EMBL" id="KAF7388552.1"/>
    </source>
</evidence>
<comment type="subcellular location">
    <subcellularLocation>
        <location evidence="1">Membrane</location>
        <topology evidence="1">Multi-pass membrane protein</topology>
    </subcellularLocation>
</comment>